<dbReference type="Proteomes" id="UP000558113">
    <property type="component" value="Unassembled WGS sequence"/>
</dbReference>
<dbReference type="OrthoDB" id="2624838at2"/>
<reference evidence="2 3" key="1">
    <citation type="submission" date="2020-01" db="EMBL/GenBank/DDBJ databases">
        <title>Paenibacillus soybeanensis sp. nov. isolated from the nodules of soybean (Glycine max(L.) Merr).</title>
        <authorList>
            <person name="Wang H."/>
        </authorList>
    </citation>
    <scope>NUCLEOTIDE SEQUENCE [LARGE SCALE GENOMIC DNA]</scope>
    <source>
        <strain evidence="2 3">DSM 23054</strain>
    </source>
</reference>
<keyword evidence="3" id="KW-1185">Reference proteome</keyword>
<protein>
    <recommendedName>
        <fullName evidence="4">Zinc-ribbon domain-containing protein</fullName>
    </recommendedName>
</protein>
<dbReference type="AlphaFoldDB" id="A0A7X4YUA8"/>
<sequence length="103" mass="10941">MMNAIATTIVLAGAGMLVGAMIYILKLASDDSANASQLRQFVEVLFNGSSNRQEAAAAEEEEAAHRKRLAEQHGESFAEPCPACGDTVTHENAYCPSCGLRLV</sequence>
<dbReference type="EMBL" id="JAAAMU010000021">
    <property type="protein sequence ID" value="NBC72670.1"/>
    <property type="molecule type" value="Genomic_DNA"/>
</dbReference>
<name>A0A7X4YUA8_9BACL</name>
<evidence type="ECO:0008006" key="4">
    <source>
        <dbReference type="Google" id="ProtNLM"/>
    </source>
</evidence>
<gene>
    <name evidence="2" type="ORF">GT003_27110</name>
</gene>
<comment type="caution">
    <text evidence="2">The sequence shown here is derived from an EMBL/GenBank/DDBJ whole genome shotgun (WGS) entry which is preliminary data.</text>
</comment>
<proteinExistence type="predicted"/>
<evidence type="ECO:0000256" key="1">
    <source>
        <dbReference type="SAM" id="MobiDB-lite"/>
    </source>
</evidence>
<accession>A0A7X4YUA8</accession>
<evidence type="ECO:0000313" key="3">
    <source>
        <dbReference type="Proteomes" id="UP000558113"/>
    </source>
</evidence>
<dbReference type="RefSeq" id="WP_161703892.1">
    <property type="nucleotide sequence ID" value="NZ_JAAAMU010000021.1"/>
</dbReference>
<feature type="region of interest" description="Disordered" evidence="1">
    <location>
        <begin position="53"/>
        <end position="72"/>
    </location>
</feature>
<organism evidence="2 3">
    <name type="scientific">Paenibacillus sacheonensis</name>
    <dbReference type="NCBI Taxonomy" id="742054"/>
    <lineage>
        <taxon>Bacteria</taxon>
        <taxon>Bacillati</taxon>
        <taxon>Bacillota</taxon>
        <taxon>Bacilli</taxon>
        <taxon>Bacillales</taxon>
        <taxon>Paenibacillaceae</taxon>
        <taxon>Paenibacillus</taxon>
    </lineage>
</organism>
<evidence type="ECO:0000313" key="2">
    <source>
        <dbReference type="EMBL" id="NBC72670.1"/>
    </source>
</evidence>